<evidence type="ECO:0000259" key="2">
    <source>
        <dbReference type="Pfam" id="PF09347"/>
    </source>
</evidence>
<dbReference type="AlphaFoldDB" id="A0A9P6GI82"/>
<feature type="compositionally biased region" description="Basic and acidic residues" evidence="1">
    <location>
        <begin position="718"/>
        <end position="727"/>
    </location>
</feature>
<feature type="compositionally biased region" description="Basic and acidic residues" evidence="1">
    <location>
        <begin position="277"/>
        <end position="287"/>
    </location>
</feature>
<feature type="compositionally biased region" description="Acidic residues" evidence="1">
    <location>
        <begin position="257"/>
        <end position="267"/>
    </location>
</feature>
<feature type="compositionally biased region" description="Basic and acidic residues" evidence="1">
    <location>
        <begin position="76"/>
        <end position="85"/>
    </location>
</feature>
<feature type="domain" description="DUF1989" evidence="2">
    <location>
        <begin position="455"/>
        <end position="613"/>
    </location>
</feature>
<feature type="region of interest" description="Disordered" evidence="1">
    <location>
        <begin position="216"/>
        <end position="372"/>
    </location>
</feature>
<dbReference type="PANTHER" id="PTHR31527">
    <property type="entry name" value="RE64534P"/>
    <property type="match status" value="1"/>
</dbReference>
<dbReference type="InterPro" id="IPR018959">
    <property type="entry name" value="DUF1989"/>
</dbReference>
<feature type="compositionally biased region" description="Basic and acidic residues" evidence="1">
    <location>
        <begin position="313"/>
        <end position="326"/>
    </location>
</feature>
<keyword evidence="4" id="KW-1185">Reference proteome</keyword>
<comment type="caution">
    <text evidence="3">The sequence shown here is derived from an EMBL/GenBank/DDBJ whole genome shotgun (WGS) entry which is preliminary data.</text>
</comment>
<dbReference type="PANTHER" id="PTHR31527:SF0">
    <property type="entry name" value="RE64534P"/>
    <property type="match status" value="1"/>
</dbReference>
<feature type="compositionally biased region" description="Basic and acidic residues" evidence="1">
    <location>
        <begin position="95"/>
        <end position="105"/>
    </location>
</feature>
<feature type="compositionally biased region" description="Basic and acidic residues" evidence="1">
    <location>
        <begin position="230"/>
        <end position="256"/>
    </location>
</feature>
<proteinExistence type="predicted"/>
<evidence type="ECO:0000256" key="1">
    <source>
        <dbReference type="SAM" id="MobiDB-lite"/>
    </source>
</evidence>
<evidence type="ECO:0000313" key="4">
    <source>
        <dbReference type="Proteomes" id="UP000756921"/>
    </source>
</evidence>
<gene>
    <name evidence="3" type="ORF">PMIN01_06885</name>
</gene>
<dbReference type="Pfam" id="PF09347">
    <property type="entry name" value="DUF1989"/>
    <property type="match status" value="1"/>
</dbReference>
<evidence type="ECO:0000313" key="3">
    <source>
        <dbReference type="EMBL" id="KAF9735480.1"/>
    </source>
</evidence>
<dbReference type="Proteomes" id="UP000756921">
    <property type="component" value="Unassembled WGS sequence"/>
</dbReference>
<feature type="compositionally biased region" description="Acidic residues" evidence="1">
    <location>
        <begin position="219"/>
        <end position="229"/>
    </location>
</feature>
<sequence length="785" mass="85744">MAKAKDEKQKWPVHLDHCFARIILDNAVGKDKPWTKVVKSPAIKHMSEQQLKDAIKLGESIADGSEDINPLNQRSLEVRGKSDPGKKRKANAHTDAADKKTKRSEMGNISTYFLPPPAMPKNNVPAEEALAFQLPNRRAVASLALVTVLSAIEKQRKAKADREQESDFAAQDMSGELQTIPARHGVATFVPRGRTIKIINTYGQQVVSTWAFGLAAPPEEGEHEEEEELEGKVDDFKKKLSKEEGKGEETNDKAVERDEEDDAAAEEDATKVSEGPEATKEEGHPEEEQSDNPATKDGEVADDPSEQAPDTPENEKSDEKKPEKRTWSSYLPSIPYRNRGQDQGQNRTDAQAQQEEKTEKAQNEETSKKWSSYLPTGKGFSSYVPNVKMPDTQGVVSAFKSSNSWDPNKSYAEQLYDFSKTPVGAGTLAVASGSGTASSLYAAYNAYTQINPSKNDQPPMEYLSLPHTRAATYRLVPELNDTLLTNLRNPLITLVEDTSAGAHDTLTAACDANMYAALGVDKPEEHGSCAENLVLALRELNEKAGLKGTKAIGADITVNIAPTPLHLFMNTPIQLDSSAKSEGAGAKGAKLSVEKPVSKKRSYVRFRAERDVVVVLSACPNELGKQNGGRCMAANFMVEEPEEDPSTSTSPVKSKKAAPKKLGSKKDEKKEGKQDQEEKLKGMPGLKGGPKKPAAVKKSAERAPDDNDDPPESELPEEAPKKEEVKRKPLPKLQKKSEEVVPKAAEAEPKGTPKVDEAKPEEPPKPKKKPKKLERRTATPKSEAS</sequence>
<feature type="compositionally biased region" description="Basic and acidic residues" evidence="1">
    <location>
        <begin position="735"/>
        <end position="765"/>
    </location>
</feature>
<dbReference type="EMBL" id="WJXW01000006">
    <property type="protein sequence ID" value="KAF9735480.1"/>
    <property type="molecule type" value="Genomic_DNA"/>
</dbReference>
<accession>A0A9P6GI82</accession>
<name>A0A9P6GI82_9PLEO</name>
<feature type="compositionally biased region" description="Basic and acidic residues" evidence="1">
    <location>
        <begin position="354"/>
        <end position="368"/>
    </location>
</feature>
<dbReference type="OrthoDB" id="504708at2759"/>
<feature type="compositionally biased region" description="Acidic residues" evidence="1">
    <location>
        <begin position="706"/>
        <end position="717"/>
    </location>
</feature>
<protein>
    <recommendedName>
        <fullName evidence="2">DUF1989 domain-containing protein</fullName>
    </recommendedName>
</protein>
<feature type="region of interest" description="Disordered" evidence="1">
    <location>
        <begin position="640"/>
        <end position="785"/>
    </location>
</feature>
<organism evidence="3 4">
    <name type="scientific">Paraphaeosphaeria minitans</name>
    <dbReference type="NCBI Taxonomy" id="565426"/>
    <lineage>
        <taxon>Eukaryota</taxon>
        <taxon>Fungi</taxon>
        <taxon>Dikarya</taxon>
        <taxon>Ascomycota</taxon>
        <taxon>Pezizomycotina</taxon>
        <taxon>Dothideomycetes</taxon>
        <taxon>Pleosporomycetidae</taxon>
        <taxon>Pleosporales</taxon>
        <taxon>Massarineae</taxon>
        <taxon>Didymosphaeriaceae</taxon>
        <taxon>Paraphaeosphaeria</taxon>
    </lineage>
</organism>
<feature type="compositionally biased region" description="Basic residues" evidence="1">
    <location>
        <begin position="653"/>
        <end position="663"/>
    </location>
</feature>
<feature type="region of interest" description="Disordered" evidence="1">
    <location>
        <begin position="66"/>
        <end position="108"/>
    </location>
</feature>
<reference evidence="3" key="1">
    <citation type="journal article" date="2020" name="Mol. Plant Microbe Interact.">
        <title>Genome Sequence of the Biocontrol Agent Coniothyrium minitans strain Conio (IMI 134523).</title>
        <authorList>
            <person name="Patel D."/>
            <person name="Shittu T.A."/>
            <person name="Baroncelli R."/>
            <person name="Muthumeenakshi S."/>
            <person name="Osborne T.H."/>
            <person name="Janganan T.K."/>
            <person name="Sreenivasaprasad S."/>
        </authorList>
    </citation>
    <scope>NUCLEOTIDE SEQUENCE</scope>
    <source>
        <strain evidence="3">Conio</strain>
    </source>
</reference>
<feature type="compositionally biased region" description="Basic and acidic residues" evidence="1">
    <location>
        <begin position="664"/>
        <end position="681"/>
    </location>
</feature>